<dbReference type="Proteomes" id="UP001171687">
    <property type="component" value="Unassembled WGS sequence"/>
</dbReference>
<gene>
    <name evidence="2" type="ORF">CD158_04730</name>
    <name evidence="1" type="ORF">QYH67_08520</name>
</gene>
<dbReference type="RefSeq" id="WP_059107485.1">
    <property type="nucleotide sequence ID" value="NZ_AP024589.1"/>
</dbReference>
<dbReference type="EMBL" id="JAUHQC010000011">
    <property type="protein sequence ID" value="MDN4533603.1"/>
    <property type="molecule type" value="Genomic_DNA"/>
</dbReference>
<sequence length="154" mass="18043">MQYPFITHHQVTEDMIDHNGHMHDSDYNIVFSKAINEFHYQHGLSLAARDQLNYTVFTAKVHTSYLSELAKDDHFNIHVYIYDYDKKRIHFFLMLYKDDDTLAATNEVMMIGIDRSTNQTAPFPASFFSQLEQAHHAQPQVDWPKQLGHRISVS</sequence>
<dbReference type="Pfam" id="PF13279">
    <property type="entry name" value="4HBT_2"/>
    <property type="match status" value="1"/>
</dbReference>
<dbReference type="Proteomes" id="UP000242470">
    <property type="component" value="Unassembled WGS sequence"/>
</dbReference>
<protein>
    <submittedName>
        <fullName evidence="2">3-hydroxyacyl-CoA dehydrogenase</fullName>
    </submittedName>
    <submittedName>
        <fullName evidence="1">Thioesterase family protein</fullName>
    </submittedName>
</protein>
<accession>A0AAP8PPZ4</accession>
<name>A0AAP8PPZ4_9STAP</name>
<reference evidence="1" key="2">
    <citation type="submission" date="2023-07" db="EMBL/GenBank/DDBJ databases">
        <title>Evaluation of the beneficial properties of pineapple isolates.</title>
        <authorList>
            <person name="Adefiranye O."/>
        </authorList>
    </citation>
    <scope>NUCLEOTIDE SEQUENCE</scope>
    <source>
        <strain evidence="1">PAPLE_T1</strain>
    </source>
</reference>
<organism evidence="2 3">
    <name type="scientific">Staphylococcus auricularis</name>
    <dbReference type="NCBI Taxonomy" id="29379"/>
    <lineage>
        <taxon>Bacteria</taxon>
        <taxon>Bacillati</taxon>
        <taxon>Bacillota</taxon>
        <taxon>Bacilli</taxon>
        <taxon>Bacillales</taxon>
        <taxon>Staphylococcaceae</taxon>
        <taxon>Staphylococcus</taxon>
    </lineage>
</organism>
<dbReference type="GeneID" id="64981482"/>
<dbReference type="CDD" id="cd00586">
    <property type="entry name" value="4HBT"/>
    <property type="match status" value="1"/>
</dbReference>
<dbReference type="EMBL" id="PPQW01000021">
    <property type="protein sequence ID" value="PNZ68075.1"/>
    <property type="molecule type" value="Genomic_DNA"/>
</dbReference>
<dbReference type="InterPro" id="IPR029069">
    <property type="entry name" value="HotDog_dom_sf"/>
</dbReference>
<evidence type="ECO:0000313" key="2">
    <source>
        <dbReference type="EMBL" id="PNZ68075.1"/>
    </source>
</evidence>
<comment type="caution">
    <text evidence="2">The sequence shown here is derived from an EMBL/GenBank/DDBJ whole genome shotgun (WGS) entry which is preliminary data.</text>
</comment>
<evidence type="ECO:0000313" key="3">
    <source>
        <dbReference type="Proteomes" id="UP000242470"/>
    </source>
</evidence>
<evidence type="ECO:0000313" key="1">
    <source>
        <dbReference type="EMBL" id="MDN4533603.1"/>
    </source>
</evidence>
<dbReference type="Gene3D" id="3.10.129.10">
    <property type="entry name" value="Hotdog Thioesterase"/>
    <property type="match status" value="1"/>
</dbReference>
<proteinExistence type="predicted"/>
<dbReference type="AlphaFoldDB" id="A0AAP8PPZ4"/>
<reference evidence="2 3" key="1">
    <citation type="submission" date="2017-08" db="EMBL/GenBank/DDBJ databases">
        <title>Draft genome sequences of 64 type strains of genus Staph aureus.</title>
        <authorList>
            <person name="Cole K."/>
            <person name="Golubchik T."/>
            <person name="Russell J."/>
            <person name="Foster D."/>
            <person name="Llewelyn M."/>
            <person name="Wilson D."/>
            <person name="Crook D."/>
            <person name="Paul J."/>
        </authorList>
    </citation>
    <scope>NUCLEOTIDE SEQUENCE [LARGE SCALE GENOMIC DNA]</scope>
    <source>
        <strain evidence="2 3">NCTC 12101</strain>
    </source>
</reference>
<dbReference type="SUPFAM" id="SSF54637">
    <property type="entry name" value="Thioesterase/thiol ester dehydrase-isomerase"/>
    <property type="match status" value="1"/>
</dbReference>